<feature type="domain" description="EF-hand" evidence="5">
    <location>
        <begin position="268"/>
        <end position="303"/>
    </location>
</feature>
<dbReference type="PROSITE" id="PS50222">
    <property type="entry name" value="EF_HAND_2"/>
    <property type="match status" value="6"/>
</dbReference>
<keyword evidence="4" id="KW-0106">Calcium</keyword>
<feature type="domain" description="EF-hand" evidence="5">
    <location>
        <begin position="85"/>
        <end position="121"/>
    </location>
</feature>
<dbReference type="Proteomes" id="UP000694867">
    <property type="component" value="Unplaced"/>
</dbReference>
<dbReference type="GO" id="GO:0030425">
    <property type="term" value="C:dendrite"/>
    <property type="evidence" value="ECO:0007669"/>
    <property type="project" value="TreeGrafter"/>
</dbReference>
<dbReference type="GO" id="GO:0099509">
    <property type="term" value="P:regulation of presynaptic cytosolic calcium ion concentration"/>
    <property type="evidence" value="ECO:0007669"/>
    <property type="project" value="TreeGrafter"/>
</dbReference>
<evidence type="ECO:0000313" key="7">
    <source>
        <dbReference type="RefSeq" id="XP_003745759.1"/>
    </source>
</evidence>
<evidence type="ECO:0000259" key="5">
    <source>
        <dbReference type="PROSITE" id="PS50222"/>
    </source>
</evidence>
<dbReference type="GeneID" id="100908097"/>
<dbReference type="InterPro" id="IPR018247">
    <property type="entry name" value="EF_Hand_1_Ca_BS"/>
</dbReference>
<dbReference type="AlphaFoldDB" id="A0AAJ6VYP9"/>
<evidence type="ECO:0000256" key="4">
    <source>
        <dbReference type="ARBA" id="ARBA00022837"/>
    </source>
</evidence>
<keyword evidence="6" id="KW-1185">Reference proteome</keyword>
<proteinExistence type="inferred from homology"/>
<protein>
    <submittedName>
        <fullName evidence="7">Calbindin-32</fullName>
    </submittedName>
</protein>
<dbReference type="FunFam" id="1.10.238.10:FF:000054">
    <property type="entry name" value="Calbindin 2"/>
    <property type="match status" value="1"/>
</dbReference>
<dbReference type="GO" id="GO:0043195">
    <property type="term" value="C:terminal bouton"/>
    <property type="evidence" value="ECO:0007669"/>
    <property type="project" value="TreeGrafter"/>
</dbReference>
<dbReference type="GO" id="GO:0005634">
    <property type="term" value="C:nucleus"/>
    <property type="evidence" value="ECO:0007669"/>
    <property type="project" value="TreeGrafter"/>
</dbReference>
<evidence type="ECO:0000256" key="3">
    <source>
        <dbReference type="ARBA" id="ARBA00022737"/>
    </source>
</evidence>
<evidence type="ECO:0000313" key="6">
    <source>
        <dbReference type="Proteomes" id="UP000694867"/>
    </source>
</evidence>
<dbReference type="SMART" id="SM00054">
    <property type="entry name" value="EFh"/>
    <property type="match status" value="6"/>
</dbReference>
<reference evidence="7" key="1">
    <citation type="submission" date="2025-08" db="UniProtKB">
        <authorList>
            <consortium name="RefSeq"/>
        </authorList>
    </citation>
    <scope>IDENTIFICATION</scope>
</reference>
<feature type="domain" description="EF-hand" evidence="5">
    <location>
        <begin position="36"/>
        <end position="71"/>
    </location>
</feature>
<dbReference type="PANTHER" id="PTHR19972">
    <property type="entry name" value="CALBINDIN"/>
    <property type="match status" value="1"/>
</dbReference>
<dbReference type="GO" id="GO:1900271">
    <property type="term" value="P:regulation of long-term synaptic potentiation"/>
    <property type="evidence" value="ECO:0007669"/>
    <property type="project" value="TreeGrafter"/>
</dbReference>
<dbReference type="Gene3D" id="1.10.238.10">
    <property type="entry name" value="EF-hand"/>
    <property type="match status" value="3"/>
</dbReference>
<dbReference type="SUPFAM" id="SSF47473">
    <property type="entry name" value="EF-hand"/>
    <property type="match status" value="2"/>
</dbReference>
<dbReference type="InterPro" id="IPR002048">
    <property type="entry name" value="EF_hand_dom"/>
</dbReference>
<dbReference type="InterPro" id="IPR011992">
    <property type="entry name" value="EF-hand-dom_pair"/>
</dbReference>
<dbReference type="FunFam" id="1.10.238.10:FF:000304">
    <property type="entry name" value="calbindin-32 isoform X2"/>
    <property type="match status" value="1"/>
</dbReference>
<dbReference type="GO" id="GO:0005829">
    <property type="term" value="C:cytosol"/>
    <property type="evidence" value="ECO:0007669"/>
    <property type="project" value="TreeGrafter"/>
</dbReference>
<dbReference type="CDD" id="cd16179">
    <property type="entry name" value="EFh_HEF_CBN"/>
    <property type="match status" value="1"/>
</dbReference>
<keyword evidence="2" id="KW-0479">Metal-binding</keyword>
<dbReference type="FunFam" id="1.10.238.10:FF:000262">
    <property type="entry name" value="calbindin-32 isoform X2"/>
    <property type="match status" value="1"/>
</dbReference>
<evidence type="ECO:0000256" key="1">
    <source>
        <dbReference type="ARBA" id="ARBA00007217"/>
    </source>
</evidence>
<dbReference type="InterPro" id="IPR035799">
    <property type="entry name" value="EFh_CBN"/>
</dbReference>
<dbReference type="KEGG" id="goe:100908097"/>
<feature type="domain" description="EF-hand" evidence="5">
    <location>
        <begin position="132"/>
        <end position="167"/>
    </location>
</feature>
<comment type="similarity">
    <text evidence="1">Belongs to the calbindin family.</text>
</comment>
<dbReference type="InterPro" id="IPR051001">
    <property type="entry name" value="Calbindin_Ca-bind"/>
</dbReference>
<dbReference type="GO" id="GO:0005509">
    <property type="term" value="F:calcium ion binding"/>
    <property type="evidence" value="ECO:0007669"/>
    <property type="project" value="InterPro"/>
</dbReference>
<dbReference type="PROSITE" id="PS00018">
    <property type="entry name" value="EF_HAND_1"/>
    <property type="match status" value="6"/>
</dbReference>
<name>A0AAJ6VYP9_9ACAR</name>
<sequence>MSESSEANARAQNALATTTNFMRQFRDKKTRELKNLTASQFMEVWSHYDHDGNGYIEGRELDDFLREFVSSVSLTDVGPEVVSESMLEELRECFMEAYDDNKDGKIEIRELAQLLPLEEGFLLLFRFDNPLDSSVEFMKIWRDYDTDGSGYIEADELKNFLKDLLREAKRDNIEEDKLIEYTDTLLQIFDSNKDGKLQLSEMAKLLPVKENFLCRSAFKGASKLTREDIERVFALYDRDKNGTIENEELKGFLKDLLELVKKDYDAQDLEEFQESILRGCDFNKDGKISKKELTMVLLALAKQNDVEPSTTK</sequence>
<gene>
    <name evidence="7" type="primary">LOC100908097</name>
</gene>
<evidence type="ECO:0000256" key="2">
    <source>
        <dbReference type="ARBA" id="ARBA00022723"/>
    </source>
</evidence>
<dbReference type="PANTHER" id="PTHR19972:SF10">
    <property type="entry name" value="CALBINDIN-32"/>
    <property type="match status" value="1"/>
</dbReference>
<feature type="domain" description="EF-hand" evidence="5">
    <location>
        <begin position="177"/>
        <end position="212"/>
    </location>
</feature>
<dbReference type="RefSeq" id="XP_003745759.1">
    <property type="nucleotide sequence ID" value="XM_003745711.1"/>
</dbReference>
<dbReference type="CTD" id="36905"/>
<feature type="domain" description="EF-hand" evidence="5">
    <location>
        <begin position="224"/>
        <end position="259"/>
    </location>
</feature>
<accession>A0AAJ6VYP9</accession>
<dbReference type="Pfam" id="PF13499">
    <property type="entry name" value="EF-hand_7"/>
    <property type="match status" value="3"/>
</dbReference>
<organism evidence="6 7">
    <name type="scientific">Galendromus occidentalis</name>
    <name type="common">western predatory mite</name>
    <dbReference type="NCBI Taxonomy" id="34638"/>
    <lineage>
        <taxon>Eukaryota</taxon>
        <taxon>Metazoa</taxon>
        <taxon>Ecdysozoa</taxon>
        <taxon>Arthropoda</taxon>
        <taxon>Chelicerata</taxon>
        <taxon>Arachnida</taxon>
        <taxon>Acari</taxon>
        <taxon>Parasitiformes</taxon>
        <taxon>Mesostigmata</taxon>
        <taxon>Gamasina</taxon>
        <taxon>Phytoseioidea</taxon>
        <taxon>Phytoseiidae</taxon>
        <taxon>Typhlodrominae</taxon>
        <taxon>Galendromus</taxon>
    </lineage>
</organism>
<keyword evidence="3" id="KW-0677">Repeat</keyword>